<dbReference type="RefSeq" id="WP_301573627.1">
    <property type="nucleotide sequence ID" value="NZ_JAPWIE010000008.1"/>
</dbReference>
<proteinExistence type="predicted"/>
<feature type="transmembrane region" description="Helical" evidence="1">
    <location>
        <begin position="66"/>
        <end position="84"/>
    </location>
</feature>
<protein>
    <submittedName>
        <fullName evidence="2">Uncharacterized protein</fullName>
    </submittedName>
</protein>
<feature type="transmembrane region" description="Helical" evidence="1">
    <location>
        <begin position="42"/>
        <end position="59"/>
    </location>
</feature>
<keyword evidence="1" id="KW-0472">Membrane</keyword>
<evidence type="ECO:0000256" key="1">
    <source>
        <dbReference type="SAM" id="Phobius"/>
    </source>
</evidence>
<keyword evidence="3" id="KW-1185">Reference proteome</keyword>
<organism evidence="2 3">
    <name type="scientific">Gordonia rubripertincta</name>
    <name type="common">Rhodococcus corallinus</name>
    <dbReference type="NCBI Taxonomy" id="36822"/>
    <lineage>
        <taxon>Bacteria</taxon>
        <taxon>Bacillati</taxon>
        <taxon>Actinomycetota</taxon>
        <taxon>Actinomycetes</taxon>
        <taxon>Mycobacteriales</taxon>
        <taxon>Gordoniaceae</taxon>
        <taxon>Gordonia</taxon>
    </lineage>
</organism>
<accession>A0ABT4N195</accession>
<reference evidence="2" key="1">
    <citation type="submission" date="2022-12" db="EMBL/GenBank/DDBJ databases">
        <authorList>
            <person name="Krivoruchko A.V."/>
            <person name="Elkin A."/>
        </authorList>
    </citation>
    <scope>NUCLEOTIDE SEQUENCE</scope>
    <source>
        <strain evidence="2">IEGM 1388</strain>
    </source>
</reference>
<gene>
    <name evidence="2" type="ORF">O4213_23665</name>
</gene>
<keyword evidence="1" id="KW-0812">Transmembrane</keyword>
<keyword evidence="1" id="KW-1133">Transmembrane helix</keyword>
<evidence type="ECO:0000313" key="3">
    <source>
        <dbReference type="Proteomes" id="UP001067235"/>
    </source>
</evidence>
<name>A0ABT4N195_GORRU</name>
<feature type="transmembrane region" description="Helical" evidence="1">
    <location>
        <begin position="12"/>
        <end position="30"/>
    </location>
</feature>
<comment type="caution">
    <text evidence="2">The sequence shown here is derived from an EMBL/GenBank/DDBJ whole genome shotgun (WGS) entry which is preliminary data.</text>
</comment>
<dbReference type="Proteomes" id="UP001067235">
    <property type="component" value="Unassembled WGS sequence"/>
</dbReference>
<sequence length="176" mass="17887">MDSRMQLLARMRGAFVGLMSGAVAIAGHGLGGGAMALSESSLLLLMLVCTAAGAAVTPSQVQSNRLLVLLAVLGLGQVMGHVILTLSHGHAQGLMPAPSMAVGHLTVLVLTAVLIRCAERGLIAAFGFVARLLTRALDVSAGLVPLWTATITGYRPAACRFVALSTAGTRGPPLPA</sequence>
<feature type="transmembrane region" description="Helical" evidence="1">
    <location>
        <begin position="96"/>
        <end position="115"/>
    </location>
</feature>
<evidence type="ECO:0000313" key="2">
    <source>
        <dbReference type="EMBL" id="MCZ4553007.1"/>
    </source>
</evidence>
<dbReference type="EMBL" id="JAPWIE010000008">
    <property type="protein sequence ID" value="MCZ4553007.1"/>
    <property type="molecule type" value="Genomic_DNA"/>
</dbReference>